<dbReference type="GO" id="GO:0004588">
    <property type="term" value="F:orotate phosphoribosyltransferase activity"/>
    <property type="evidence" value="ECO:0007669"/>
    <property type="project" value="UniProtKB-UniRule"/>
</dbReference>
<comment type="caution">
    <text evidence="6">Lacks conserved residue(s) required for the propagation of feature annotation.</text>
</comment>
<feature type="binding site" description="in other chain" evidence="6">
    <location>
        <begin position="122"/>
        <end position="130"/>
    </location>
    <ligand>
        <name>5-phospho-alpha-D-ribose 1-diphosphate</name>
        <dbReference type="ChEBI" id="CHEBI:58017"/>
        <note>ligand shared between dimeric partners</note>
    </ligand>
</feature>
<comment type="catalytic activity">
    <reaction evidence="6">
        <text>orotidine 5'-phosphate + diphosphate = orotate + 5-phospho-alpha-D-ribose 1-diphosphate</text>
        <dbReference type="Rhea" id="RHEA:10380"/>
        <dbReference type="ChEBI" id="CHEBI:30839"/>
        <dbReference type="ChEBI" id="CHEBI:33019"/>
        <dbReference type="ChEBI" id="CHEBI:57538"/>
        <dbReference type="ChEBI" id="CHEBI:58017"/>
        <dbReference type="EC" id="2.4.2.10"/>
    </reaction>
</comment>
<keyword evidence="4 6" id="KW-0808">Transferase</keyword>
<evidence type="ECO:0000256" key="4">
    <source>
        <dbReference type="ARBA" id="ARBA00022679"/>
    </source>
</evidence>
<dbReference type="InterPro" id="IPR023031">
    <property type="entry name" value="OPRT"/>
</dbReference>
<evidence type="ECO:0000256" key="1">
    <source>
        <dbReference type="ARBA" id="ARBA00004889"/>
    </source>
</evidence>
<evidence type="ECO:0000256" key="2">
    <source>
        <dbReference type="ARBA" id="ARBA00011971"/>
    </source>
</evidence>
<dbReference type="PANTHER" id="PTHR19278:SF9">
    <property type="entry name" value="URIDINE 5'-MONOPHOSPHATE SYNTHASE"/>
    <property type="match status" value="1"/>
</dbReference>
<evidence type="ECO:0000313" key="9">
    <source>
        <dbReference type="Proteomes" id="UP000298602"/>
    </source>
</evidence>
<dbReference type="InterPro" id="IPR004467">
    <property type="entry name" value="Or_phspho_trans_dom"/>
</dbReference>
<dbReference type="HAMAP" id="MF_01208">
    <property type="entry name" value="PyrE"/>
    <property type="match status" value="1"/>
</dbReference>
<organism evidence="8 9">
    <name type="scientific">Desulfoglaeba alkanexedens ALDC</name>
    <dbReference type="NCBI Taxonomy" id="980445"/>
    <lineage>
        <taxon>Bacteria</taxon>
        <taxon>Pseudomonadati</taxon>
        <taxon>Thermodesulfobacteriota</taxon>
        <taxon>Syntrophobacteria</taxon>
        <taxon>Syntrophobacterales</taxon>
        <taxon>Syntrophobacteraceae</taxon>
        <taxon>Desulfoglaeba</taxon>
    </lineage>
</organism>
<feature type="binding site" evidence="6">
    <location>
        <position position="154"/>
    </location>
    <ligand>
        <name>orotate</name>
        <dbReference type="ChEBI" id="CHEBI:30839"/>
    </ligand>
</feature>
<dbReference type="AlphaFoldDB" id="A0A4P8L6P9"/>
<feature type="binding site" evidence="6">
    <location>
        <position position="126"/>
    </location>
    <ligand>
        <name>orotate</name>
        <dbReference type="ChEBI" id="CHEBI:30839"/>
    </ligand>
</feature>
<feature type="domain" description="Phosphoribosyltransferase" evidence="7">
    <location>
        <begin position="109"/>
        <end position="157"/>
    </location>
</feature>
<dbReference type="EC" id="2.4.2.10" evidence="2 6"/>
<feature type="binding site" evidence="6">
    <location>
        <position position="100"/>
    </location>
    <ligand>
        <name>5-phospho-alpha-D-ribose 1-diphosphate</name>
        <dbReference type="ChEBI" id="CHEBI:58017"/>
        <note>ligand shared between dimeric partners</note>
    </ligand>
</feature>
<proteinExistence type="inferred from homology"/>
<reference evidence="8 9" key="1">
    <citation type="submission" date="2019-05" db="EMBL/GenBank/DDBJ databases">
        <title>The Complete Genome Sequence of the n-alkane-degrading Desulfoglaeba alkanexedens ALDC reveals multiple alkylsuccinate synthase gene clusters.</title>
        <authorList>
            <person name="Callaghan A.V."/>
            <person name="Davidova I.A."/>
            <person name="Duncan K.E."/>
            <person name="Morris B."/>
            <person name="McInerney M.J."/>
        </authorList>
    </citation>
    <scope>NUCLEOTIDE SEQUENCE [LARGE SCALE GENOMIC DNA]</scope>
    <source>
        <strain evidence="8 9">ALDC</strain>
    </source>
</reference>
<dbReference type="GO" id="GO:0000287">
    <property type="term" value="F:magnesium ion binding"/>
    <property type="evidence" value="ECO:0007669"/>
    <property type="project" value="UniProtKB-UniRule"/>
</dbReference>
<keyword evidence="5 6" id="KW-0665">Pyrimidine biosynthesis</keyword>
<dbReference type="PANTHER" id="PTHR19278">
    <property type="entry name" value="OROTATE PHOSPHORIBOSYLTRANSFERASE"/>
    <property type="match status" value="1"/>
</dbReference>
<feature type="binding site" evidence="6">
    <location>
        <position position="102"/>
    </location>
    <ligand>
        <name>5-phospho-alpha-D-ribose 1-diphosphate</name>
        <dbReference type="ChEBI" id="CHEBI:58017"/>
        <note>ligand shared between dimeric partners</note>
    </ligand>
</feature>
<dbReference type="Pfam" id="PF00156">
    <property type="entry name" value="Pribosyltran"/>
    <property type="match status" value="1"/>
</dbReference>
<dbReference type="InterPro" id="IPR029057">
    <property type="entry name" value="PRTase-like"/>
</dbReference>
<dbReference type="OrthoDB" id="9785917at2"/>
<dbReference type="GO" id="GO:0044205">
    <property type="term" value="P:'de novo' UMP biosynthetic process"/>
    <property type="evidence" value="ECO:0007669"/>
    <property type="project" value="UniProtKB-UniRule"/>
</dbReference>
<comment type="cofactor">
    <cofactor evidence="6">
        <name>Mg(2+)</name>
        <dbReference type="ChEBI" id="CHEBI:18420"/>
    </cofactor>
</comment>
<dbReference type="Proteomes" id="UP000298602">
    <property type="component" value="Chromosome"/>
</dbReference>
<dbReference type="UniPathway" id="UPA00070">
    <property type="reaction ID" value="UER00119"/>
</dbReference>
<evidence type="ECO:0000313" key="8">
    <source>
        <dbReference type="EMBL" id="QCQ23453.1"/>
    </source>
</evidence>
<protein>
    <recommendedName>
        <fullName evidence="2 6">Orotate phosphoribosyltransferase</fullName>
        <shortName evidence="6">OPRT</shortName>
        <shortName evidence="6">OPRTase</shortName>
        <ecNumber evidence="2 6">2.4.2.10</ecNumber>
    </recommendedName>
</protein>
<dbReference type="KEGG" id="dax:FDQ92_04965"/>
<dbReference type="Gene3D" id="3.40.50.2020">
    <property type="match status" value="1"/>
</dbReference>
<dbReference type="EMBL" id="CP040098">
    <property type="protein sequence ID" value="QCQ23453.1"/>
    <property type="molecule type" value="Genomic_DNA"/>
</dbReference>
<feature type="binding site" evidence="6">
    <location>
        <position position="96"/>
    </location>
    <ligand>
        <name>5-phospho-alpha-D-ribose 1-diphosphate</name>
        <dbReference type="ChEBI" id="CHEBI:58017"/>
        <note>ligand shared between dimeric partners</note>
    </ligand>
</feature>
<keyword evidence="6" id="KW-0460">Magnesium</keyword>
<dbReference type="GO" id="GO:0019856">
    <property type="term" value="P:pyrimidine nucleobase biosynthetic process"/>
    <property type="evidence" value="ECO:0007669"/>
    <property type="project" value="TreeGrafter"/>
</dbReference>
<dbReference type="SUPFAM" id="SSF53271">
    <property type="entry name" value="PRTase-like"/>
    <property type="match status" value="1"/>
</dbReference>
<feature type="binding site" description="in other chain" evidence="6">
    <location>
        <position position="97"/>
    </location>
    <ligand>
        <name>5-phospho-alpha-D-ribose 1-diphosphate</name>
        <dbReference type="ChEBI" id="CHEBI:58017"/>
        <note>ligand shared between dimeric partners</note>
    </ligand>
</feature>
<dbReference type="InterPro" id="IPR000836">
    <property type="entry name" value="PRTase_dom"/>
</dbReference>
<dbReference type="NCBIfam" id="TIGR00336">
    <property type="entry name" value="pyrE"/>
    <property type="match status" value="1"/>
</dbReference>
<comment type="similarity">
    <text evidence="6">Belongs to the purine/pyrimidine phosphoribosyltransferase family. PyrE subfamily.</text>
</comment>
<comment type="function">
    <text evidence="6">Catalyzes the transfer of a ribosyl phosphate group from 5-phosphoribose 1-diphosphate to orotate, leading to the formation of orotidine monophosphate (OMP).</text>
</comment>
<evidence type="ECO:0000256" key="5">
    <source>
        <dbReference type="ARBA" id="ARBA00022975"/>
    </source>
</evidence>
<evidence type="ECO:0000256" key="3">
    <source>
        <dbReference type="ARBA" id="ARBA00022676"/>
    </source>
</evidence>
<evidence type="ECO:0000259" key="7">
    <source>
        <dbReference type="Pfam" id="PF00156"/>
    </source>
</evidence>
<sequence>MAERLKELILRDAFQYSETPRFKLAHGGVSSFYFNCKRVTLDPEGQVLIGRLIFDLIRDSDVRAVGGLTLGADPIALAVAYTSWLEGRPIQAFVVRKLEKGHGIVAPIEGKVKPGDRVVVVDDVITTGGSTLKAVAACRTAGLEVVRAVVLVDRQEMNGRENILREVPRMDALATRDEIFKLHRRRRATMDSRL</sequence>
<name>A0A4P8L6P9_9BACT</name>
<gene>
    <name evidence="6 8" type="primary">pyrE</name>
    <name evidence="8" type="ORF">FDQ92_04965</name>
</gene>
<reference evidence="8 9" key="2">
    <citation type="submission" date="2019-05" db="EMBL/GenBank/DDBJ databases">
        <authorList>
            <person name="Suflita J.M."/>
            <person name="Marks C.R."/>
        </authorList>
    </citation>
    <scope>NUCLEOTIDE SEQUENCE [LARGE SCALE GENOMIC DNA]</scope>
    <source>
        <strain evidence="8 9">ALDC</strain>
    </source>
</reference>
<keyword evidence="3 6" id="KW-0328">Glycosyltransferase</keyword>
<accession>A0A4P8L6P9</accession>
<comment type="subunit">
    <text evidence="6">Homodimer.</text>
</comment>
<keyword evidence="9" id="KW-1185">Reference proteome</keyword>
<dbReference type="CDD" id="cd06223">
    <property type="entry name" value="PRTases_typeI"/>
    <property type="match status" value="1"/>
</dbReference>
<evidence type="ECO:0000256" key="6">
    <source>
        <dbReference type="HAMAP-Rule" id="MF_01208"/>
    </source>
</evidence>
<comment type="pathway">
    <text evidence="1 6">Pyrimidine metabolism; UMP biosynthesis via de novo pathway; UMP from orotate: step 1/2.</text>
</comment>